<reference evidence="2 3" key="1">
    <citation type="submission" date="2020-01" db="EMBL/GenBank/DDBJ databases">
        <authorList>
            <consortium name="DOE Joint Genome Institute"/>
            <person name="Haridas S."/>
            <person name="Albert R."/>
            <person name="Binder M."/>
            <person name="Bloem J."/>
            <person name="Labutti K."/>
            <person name="Salamov A."/>
            <person name="Andreopoulos B."/>
            <person name="Baker S.E."/>
            <person name="Barry K."/>
            <person name="Bills G."/>
            <person name="Bluhm B.H."/>
            <person name="Cannon C."/>
            <person name="Castanera R."/>
            <person name="Culley D.E."/>
            <person name="Daum C."/>
            <person name="Ezra D."/>
            <person name="Gonzalez J.B."/>
            <person name="Henrissat B."/>
            <person name="Kuo A."/>
            <person name="Liang C."/>
            <person name="Lipzen A."/>
            <person name="Lutzoni F."/>
            <person name="Magnuson J."/>
            <person name="Mondo S."/>
            <person name="Nolan M."/>
            <person name="Ohm R."/>
            <person name="Pangilinan J."/>
            <person name="Park H.-J.H."/>
            <person name="Ramirez L."/>
            <person name="Alfaro M."/>
            <person name="Sun H."/>
            <person name="Tritt A."/>
            <person name="Yoshinaga Y."/>
            <person name="Zwiers L.-H.L."/>
            <person name="Turgeon B.G."/>
            <person name="Goodwin S.B."/>
            <person name="Spatafora J.W."/>
            <person name="Crous P.W."/>
            <person name="Grigoriev I.V."/>
        </authorList>
    </citation>
    <scope>NUCLEOTIDE SEQUENCE [LARGE SCALE GENOMIC DNA]</scope>
    <source>
        <strain evidence="2 3">CBS 611.86</strain>
    </source>
</reference>
<evidence type="ECO:0000256" key="1">
    <source>
        <dbReference type="SAM" id="MobiDB-lite"/>
    </source>
</evidence>
<proteinExistence type="predicted"/>
<evidence type="ECO:0000313" key="2">
    <source>
        <dbReference type="EMBL" id="KAF2866786.1"/>
    </source>
</evidence>
<protein>
    <submittedName>
        <fullName evidence="2">Uncharacterized protein</fullName>
    </submittedName>
</protein>
<dbReference type="EMBL" id="JAADJZ010000026">
    <property type="protein sequence ID" value="KAF2866786.1"/>
    <property type="molecule type" value="Genomic_DNA"/>
</dbReference>
<name>A0A7C8I1J5_9PLEO</name>
<organism evidence="2 3">
    <name type="scientific">Massariosphaeria phaeospora</name>
    <dbReference type="NCBI Taxonomy" id="100035"/>
    <lineage>
        <taxon>Eukaryota</taxon>
        <taxon>Fungi</taxon>
        <taxon>Dikarya</taxon>
        <taxon>Ascomycota</taxon>
        <taxon>Pezizomycotina</taxon>
        <taxon>Dothideomycetes</taxon>
        <taxon>Pleosporomycetidae</taxon>
        <taxon>Pleosporales</taxon>
        <taxon>Pleosporales incertae sedis</taxon>
        <taxon>Massariosphaeria</taxon>
    </lineage>
</organism>
<feature type="non-terminal residue" evidence="2">
    <location>
        <position position="1"/>
    </location>
</feature>
<evidence type="ECO:0000313" key="3">
    <source>
        <dbReference type="Proteomes" id="UP000481861"/>
    </source>
</evidence>
<feature type="compositionally biased region" description="Basic and acidic residues" evidence="1">
    <location>
        <begin position="1"/>
        <end position="18"/>
    </location>
</feature>
<dbReference type="Proteomes" id="UP000481861">
    <property type="component" value="Unassembled WGS sequence"/>
</dbReference>
<sequence>MMLLGDGRRCADTEDAKPRNTKTRAAASTVYPLERAGAGSCQLPAWACLCASRTQHGRRRWDERLLSRRLCLPAPALSSSVVVAGTIDNKGASNSPESLAWPAVLVSAAAGSRTPPQTDSLPIERLYTQADDLVTVDKGFTSALVSSTP</sequence>
<gene>
    <name evidence="2" type="ORF">BDV95DRAFT_583785</name>
</gene>
<dbReference type="AlphaFoldDB" id="A0A7C8I1J5"/>
<keyword evidence="3" id="KW-1185">Reference proteome</keyword>
<feature type="region of interest" description="Disordered" evidence="1">
    <location>
        <begin position="1"/>
        <end position="27"/>
    </location>
</feature>
<accession>A0A7C8I1J5</accession>
<comment type="caution">
    <text evidence="2">The sequence shown here is derived from an EMBL/GenBank/DDBJ whole genome shotgun (WGS) entry which is preliminary data.</text>
</comment>